<evidence type="ECO:0000256" key="7">
    <source>
        <dbReference type="ARBA" id="ARBA00023040"/>
    </source>
</evidence>
<evidence type="ECO:0000313" key="17">
    <source>
        <dbReference type="Proteomes" id="UP000694414"/>
    </source>
</evidence>
<feature type="transmembrane region" description="Helical" evidence="15">
    <location>
        <begin position="104"/>
        <end position="125"/>
    </location>
</feature>
<dbReference type="AlphaFoldDB" id="A0A8C8YEG5"/>
<dbReference type="SUPFAM" id="SSF81321">
    <property type="entry name" value="Family A G protein-coupled receptor-like"/>
    <property type="match status" value="1"/>
</dbReference>
<organism evidence="16 17">
    <name type="scientific">Prolemur simus</name>
    <name type="common">Greater bamboo lemur</name>
    <name type="synonym">Hapalemur simus</name>
    <dbReference type="NCBI Taxonomy" id="1328070"/>
    <lineage>
        <taxon>Eukaryota</taxon>
        <taxon>Metazoa</taxon>
        <taxon>Chordata</taxon>
        <taxon>Craniata</taxon>
        <taxon>Vertebrata</taxon>
        <taxon>Euteleostomi</taxon>
        <taxon>Mammalia</taxon>
        <taxon>Eutheria</taxon>
        <taxon>Euarchontoglires</taxon>
        <taxon>Primates</taxon>
        <taxon>Strepsirrhini</taxon>
        <taxon>Lemuriformes</taxon>
        <taxon>Lemuridae</taxon>
        <taxon>Prolemur</taxon>
    </lineage>
</organism>
<evidence type="ECO:0000256" key="5">
    <source>
        <dbReference type="ARBA" id="ARBA00022692"/>
    </source>
</evidence>
<evidence type="ECO:0000256" key="3">
    <source>
        <dbReference type="ARBA" id="ARBA00022480"/>
    </source>
</evidence>
<keyword evidence="5 14" id="KW-0812">Transmembrane</keyword>
<evidence type="ECO:0000256" key="1">
    <source>
        <dbReference type="ARBA" id="ARBA00004141"/>
    </source>
</evidence>
<comment type="similarity">
    <text evidence="2 13">Belongs to the G-protein coupled receptor T2R family.</text>
</comment>
<dbReference type="Gene3D" id="1.20.1070.10">
    <property type="entry name" value="Rhodopsin 7-helix transmembrane proteins"/>
    <property type="match status" value="1"/>
</dbReference>
<dbReference type="GeneTree" id="ENSGT01150000286961"/>
<name>A0A8C8YEG5_PROSS</name>
<keyword evidence="6 15" id="KW-1133">Transmembrane helix</keyword>
<evidence type="ECO:0000256" key="14">
    <source>
        <dbReference type="RuleBase" id="RU004424"/>
    </source>
</evidence>
<sequence>MGMPSSTENILIIILSSLTTIFMLLFVLLCLLGILANGFITLVLSREWLRYGRLLPLDMILVSLGASRFCLQWVGLVHSFYYFFHLLEYPRSLSRQFFGLHWDFLNSATFWFGTLLGVLFCMKIANITHPTFLWLKWRFPALVPRLLLGSVLISLIVTLLFFWGNHTVYHGSLDRKFSGNMTHKQWNRRMEIHYFLPLKLVTLSIPCFIFLVSITLLINSLRRHTRRMQHSTRILEDPSIQAHTRALKSLISFLVLYALAFVSLIIDAVGFFTSASEWYWPWQIVIYFSTSVHPFILIFSNIKLRGMAVSSNRLSLCGDSFSLHKLG</sequence>
<dbReference type="PANTHER" id="PTHR11394">
    <property type="entry name" value="TASTE RECEPTOR TYPE 2"/>
    <property type="match status" value="1"/>
</dbReference>
<evidence type="ECO:0000256" key="2">
    <source>
        <dbReference type="ARBA" id="ARBA00007376"/>
    </source>
</evidence>
<gene>
    <name evidence="16" type="primary">TAS2R41</name>
</gene>
<dbReference type="GO" id="GO:0033038">
    <property type="term" value="F:bitter taste receptor activity"/>
    <property type="evidence" value="ECO:0007669"/>
    <property type="project" value="InterPro"/>
</dbReference>
<evidence type="ECO:0000256" key="12">
    <source>
        <dbReference type="ARBA" id="ARBA00024847"/>
    </source>
</evidence>
<keyword evidence="8 14" id="KW-0472">Membrane</keyword>
<keyword evidence="11 14" id="KW-0807">Transducer</keyword>
<keyword evidence="17" id="KW-1185">Reference proteome</keyword>
<evidence type="ECO:0000256" key="6">
    <source>
        <dbReference type="ARBA" id="ARBA00022989"/>
    </source>
</evidence>
<evidence type="ECO:0000256" key="15">
    <source>
        <dbReference type="SAM" id="Phobius"/>
    </source>
</evidence>
<dbReference type="Pfam" id="PF05296">
    <property type="entry name" value="TAS2R"/>
    <property type="match status" value="1"/>
</dbReference>
<reference evidence="16" key="2">
    <citation type="submission" date="2025-09" db="UniProtKB">
        <authorList>
            <consortium name="Ensembl"/>
        </authorList>
    </citation>
    <scope>IDENTIFICATION</scope>
</reference>
<evidence type="ECO:0000256" key="4">
    <source>
        <dbReference type="ARBA" id="ARBA00022606"/>
    </source>
</evidence>
<evidence type="ECO:0000256" key="10">
    <source>
        <dbReference type="ARBA" id="ARBA00023180"/>
    </source>
</evidence>
<feature type="transmembrane region" description="Helical" evidence="15">
    <location>
        <begin position="12"/>
        <end position="45"/>
    </location>
</feature>
<dbReference type="FunFam" id="1.20.1070.10:FF:000055">
    <property type="entry name" value="Taste receptor type 2"/>
    <property type="match status" value="1"/>
</dbReference>
<dbReference type="InterPro" id="IPR007960">
    <property type="entry name" value="TAS2R"/>
</dbReference>
<feature type="transmembrane region" description="Helical" evidence="15">
    <location>
        <begin position="284"/>
        <end position="304"/>
    </location>
</feature>
<evidence type="ECO:0000313" key="16">
    <source>
        <dbReference type="Ensembl" id="ENSPSMP00000001078.1"/>
    </source>
</evidence>
<keyword evidence="9 14" id="KW-0675">Receptor</keyword>
<keyword evidence="10" id="KW-0325">Glycoprotein</keyword>
<accession>A0A8C8YEG5</accession>
<keyword evidence="4 14" id="KW-0716">Sensory transduction</keyword>
<evidence type="ECO:0000256" key="11">
    <source>
        <dbReference type="ARBA" id="ARBA00023224"/>
    </source>
</evidence>
<reference evidence="16" key="1">
    <citation type="submission" date="2025-08" db="UniProtKB">
        <authorList>
            <consortium name="Ensembl"/>
        </authorList>
    </citation>
    <scope>IDENTIFICATION</scope>
</reference>
<evidence type="ECO:0000256" key="9">
    <source>
        <dbReference type="ARBA" id="ARBA00023170"/>
    </source>
</evidence>
<dbReference type="Proteomes" id="UP000694414">
    <property type="component" value="Unplaced"/>
</dbReference>
<keyword evidence="3 14" id="KW-0919">Taste</keyword>
<feature type="transmembrane region" description="Helical" evidence="15">
    <location>
        <begin position="250"/>
        <end position="272"/>
    </location>
</feature>
<comment type="function">
    <text evidence="12">Receptor that may play a role in the perception of bitterness and is gustducin-linked. May play a role in sensing the chemical composition of the gastrointestinal content. The activity of this receptor may stimulate alpha gustducin, mediate PLC-beta-2 activation and lead to the gating of TRPM5.</text>
</comment>
<proteinExistence type="inferred from homology"/>
<comment type="subcellular location">
    <subcellularLocation>
        <location evidence="1 14">Membrane</location>
        <topology evidence="1 14">Multi-pass membrane protein</topology>
    </subcellularLocation>
</comment>
<dbReference type="Ensembl" id="ENSPSMT00000001213.1">
    <property type="protein sequence ID" value="ENSPSMP00000001078.1"/>
    <property type="gene ID" value="ENSPSMG00000000788.1"/>
</dbReference>
<keyword evidence="7 14" id="KW-0297">G-protein coupled receptor</keyword>
<evidence type="ECO:0000256" key="13">
    <source>
        <dbReference type="RuleBase" id="RU004423"/>
    </source>
</evidence>
<dbReference type="GO" id="GO:0004930">
    <property type="term" value="F:G protein-coupled receptor activity"/>
    <property type="evidence" value="ECO:0007669"/>
    <property type="project" value="UniProtKB-KW"/>
</dbReference>
<feature type="transmembrane region" description="Helical" evidence="15">
    <location>
        <begin position="194"/>
        <end position="218"/>
    </location>
</feature>
<feature type="transmembrane region" description="Helical" evidence="15">
    <location>
        <begin position="146"/>
        <end position="164"/>
    </location>
</feature>
<dbReference type="GO" id="GO:0005886">
    <property type="term" value="C:plasma membrane"/>
    <property type="evidence" value="ECO:0007669"/>
    <property type="project" value="UniProtKB-ARBA"/>
</dbReference>
<evidence type="ECO:0000256" key="8">
    <source>
        <dbReference type="ARBA" id="ARBA00023136"/>
    </source>
</evidence>
<protein>
    <recommendedName>
        <fullName evidence="14">Taste receptor type 2</fullName>
    </recommendedName>
</protein>
<feature type="transmembrane region" description="Helical" evidence="15">
    <location>
        <begin position="57"/>
        <end position="84"/>
    </location>
</feature>
<dbReference type="PANTHER" id="PTHR11394:SF73">
    <property type="entry name" value="TASTE RECEPTOR TYPE 2 MEMBER 41"/>
    <property type="match status" value="1"/>
</dbReference>